<dbReference type="GO" id="GO:0071897">
    <property type="term" value="P:DNA biosynthetic process"/>
    <property type="evidence" value="ECO:0007669"/>
    <property type="project" value="UniProtKB-ARBA"/>
</dbReference>
<comment type="caution">
    <text evidence="1">The sequence shown here is derived from an EMBL/GenBank/DDBJ whole genome shotgun (WGS) entry which is preliminary data.</text>
</comment>
<dbReference type="InterPro" id="IPR043502">
    <property type="entry name" value="DNA/RNA_pol_sf"/>
</dbReference>
<dbReference type="Proteomes" id="UP000887159">
    <property type="component" value="Unassembled WGS sequence"/>
</dbReference>
<accession>A0A8X6UZC4</accession>
<dbReference type="AlphaFoldDB" id="A0A8X6UZC4"/>
<name>A0A8X6UZC4_TRICX</name>
<reference evidence="1" key="1">
    <citation type="submission" date="2020-08" db="EMBL/GenBank/DDBJ databases">
        <title>Multicomponent nature underlies the extraordinary mechanical properties of spider dragline silk.</title>
        <authorList>
            <person name="Kono N."/>
            <person name="Nakamura H."/>
            <person name="Mori M."/>
            <person name="Yoshida Y."/>
            <person name="Ohtoshi R."/>
            <person name="Malay A.D."/>
            <person name="Moran D.A.P."/>
            <person name="Tomita M."/>
            <person name="Numata K."/>
            <person name="Arakawa K."/>
        </authorList>
    </citation>
    <scope>NUCLEOTIDE SEQUENCE</scope>
</reference>
<gene>
    <name evidence="1" type="primary">AVEN_209631_1</name>
    <name evidence="1" type="ORF">TNCV_5041991</name>
</gene>
<dbReference type="EMBL" id="BMAU01021034">
    <property type="protein sequence ID" value="GFX87434.1"/>
    <property type="molecule type" value="Genomic_DNA"/>
</dbReference>
<proteinExistence type="predicted"/>
<protein>
    <submittedName>
        <fullName evidence="1">DUF1758 domain-containing protein</fullName>
    </submittedName>
</protein>
<evidence type="ECO:0000313" key="1">
    <source>
        <dbReference type="EMBL" id="GFX87434.1"/>
    </source>
</evidence>
<dbReference type="SUPFAM" id="SSF56672">
    <property type="entry name" value="DNA/RNA polymerases"/>
    <property type="match status" value="1"/>
</dbReference>
<organism evidence="1 2">
    <name type="scientific">Trichonephila clavipes</name>
    <name type="common">Golden silk orbweaver</name>
    <name type="synonym">Nephila clavipes</name>
    <dbReference type="NCBI Taxonomy" id="2585209"/>
    <lineage>
        <taxon>Eukaryota</taxon>
        <taxon>Metazoa</taxon>
        <taxon>Ecdysozoa</taxon>
        <taxon>Arthropoda</taxon>
        <taxon>Chelicerata</taxon>
        <taxon>Arachnida</taxon>
        <taxon>Araneae</taxon>
        <taxon>Araneomorphae</taxon>
        <taxon>Entelegynae</taxon>
        <taxon>Araneoidea</taxon>
        <taxon>Nephilidae</taxon>
        <taxon>Trichonephila</taxon>
    </lineage>
</organism>
<evidence type="ECO:0000313" key="2">
    <source>
        <dbReference type="Proteomes" id="UP000887159"/>
    </source>
</evidence>
<keyword evidence="2" id="KW-1185">Reference proteome</keyword>
<sequence length="151" mass="17469">MSVIVNESNISKQLSEFWDFENLGIEAEVSDEENIDNDMIVNPIAFVADIKIAFLMIEIDESERDFTRLFWDENPGIDLENKRLDIFRMTRVLFGVKSSPFLLAATIKHHLKKYVDIFPDTFNHLNQSLYTAGQLLRTDHKLLCSITLSKT</sequence>